<comment type="similarity">
    <text evidence="1">Belongs to the YciI family.</text>
</comment>
<dbReference type="OrthoDB" id="8968203at2"/>
<comment type="caution">
    <text evidence="3">The sequence shown here is derived from an EMBL/GenBank/DDBJ whole genome shotgun (WGS) entry which is preliminary data.</text>
</comment>
<evidence type="ECO:0000313" key="3">
    <source>
        <dbReference type="EMBL" id="TNH29829.1"/>
    </source>
</evidence>
<dbReference type="PANTHER" id="PTHR33606">
    <property type="entry name" value="PROTEIN YCII"/>
    <property type="match status" value="1"/>
</dbReference>
<dbReference type="AlphaFoldDB" id="A0A5C4QTP9"/>
<sequence>MFILELSFGAEPDRLAARPAHRERLQALHQEGRLAMAGPLSDDSGALLIFDVPDAEALAAVIAEDPYYRTPGVTIVSQREWSPIVR</sequence>
<dbReference type="PANTHER" id="PTHR33606:SF3">
    <property type="entry name" value="PROTEIN YCII"/>
    <property type="match status" value="1"/>
</dbReference>
<protein>
    <recommendedName>
        <fullName evidence="2">YCII-related domain-containing protein</fullName>
    </recommendedName>
</protein>
<name>A0A5C4QTP9_9ACTN</name>
<dbReference type="InterPro" id="IPR051807">
    <property type="entry name" value="Sec-metab_biosynth-assoc"/>
</dbReference>
<accession>A0A5C4QTP9</accession>
<feature type="domain" description="YCII-related" evidence="2">
    <location>
        <begin position="11"/>
        <end position="81"/>
    </location>
</feature>
<dbReference type="SUPFAM" id="SSF54909">
    <property type="entry name" value="Dimeric alpha+beta barrel"/>
    <property type="match status" value="1"/>
</dbReference>
<organism evidence="3 4">
    <name type="scientific">Micromonospora orduensis</name>
    <dbReference type="NCBI Taxonomy" id="1420891"/>
    <lineage>
        <taxon>Bacteria</taxon>
        <taxon>Bacillati</taxon>
        <taxon>Actinomycetota</taxon>
        <taxon>Actinomycetes</taxon>
        <taxon>Micromonosporales</taxon>
        <taxon>Micromonosporaceae</taxon>
        <taxon>Micromonospora</taxon>
    </lineage>
</organism>
<dbReference type="InterPro" id="IPR011008">
    <property type="entry name" value="Dimeric_a/b-barrel"/>
</dbReference>
<dbReference type="RefSeq" id="WP_139584247.1">
    <property type="nucleotide sequence ID" value="NZ_VDFY01000134.1"/>
</dbReference>
<gene>
    <name evidence="3" type="ORF">FHG89_10860</name>
</gene>
<evidence type="ECO:0000313" key="4">
    <source>
        <dbReference type="Proteomes" id="UP000306145"/>
    </source>
</evidence>
<evidence type="ECO:0000259" key="2">
    <source>
        <dbReference type="Pfam" id="PF03795"/>
    </source>
</evidence>
<dbReference type="Pfam" id="PF03795">
    <property type="entry name" value="YCII"/>
    <property type="match status" value="1"/>
</dbReference>
<dbReference type="Proteomes" id="UP000306145">
    <property type="component" value="Unassembled WGS sequence"/>
</dbReference>
<keyword evidence="4" id="KW-1185">Reference proteome</keyword>
<evidence type="ECO:0000256" key="1">
    <source>
        <dbReference type="ARBA" id="ARBA00007689"/>
    </source>
</evidence>
<proteinExistence type="inferred from homology"/>
<reference evidence="3 4" key="1">
    <citation type="submission" date="2019-06" db="EMBL/GenBank/DDBJ databases">
        <title>Micromonospora ordensis sp. nov., isolated from deep marine sediment.</title>
        <authorList>
            <person name="Veyisoglu A."/>
            <person name="Carro L."/>
            <person name="Klenk H.-P."/>
            <person name="Sahin N."/>
        </authorList>
    </citation>
    <scope>NUCLEOTIDE SEQUENCE [LARGE SCALE GENOMIC DNA]</scope>
    <source>
        <strain evidence="3 4">S2509</strain>
    </source>
</reference>
<dbReference type="InterPro" id="IPR005545">
    <property type="entry name" value="YCII"/>
</dbReference>
<dbReference type="Gene3D" id="3.30.70.1060">
    <property type="entry name" value="Dimeric alpha+beta barrel"/>
    <property type="match status" value="1"/>
</dbReference>
<dbReference type="EMBL" id="VDFY01000134">
    <property type="protein sequence ID" value="TNH29829.1"/>
    <property type="molecule type" value="Genomic_DNA"/>
</dbReference>